<dbReference type="PANTHER" id="PTHR11022">
    <property type="entry name" value="PEPTIDOGLYCAN RECOGNITION PROTEIN"/>
    <property type="match status" value="1"/>
</dbReference>
<evidence type="ECO:0000256" key="2">
    <source>
        <dbReference type="ARBA" id="ARBA00007553"/>
    </source>
</evidence>
<evidence type="ECO:0000256" key="1">
    <source>
        <dbReference type="ARBA" id="ARBA00004613"/>
    </source>
</evidence>
<dbReference type="SMART" id="SM00644">
    <property type="entry name" value="Ami_2"/>
    <property type="match status" value="1"/>
</dbReference>
<evidence type="ECO:0000256" key="5">
    <source>
        <dbReference type="ARBA" id="ARBA00022859"/>
    </source>
</evidence>
<name>A0A0Q9XCB4_DROMO</name>
<reference evidence="10 11" key="1">
    <citation type="journal article" date="2007" name="Nature">
        <title>Evolution of genes and genomes on the Drosophila phylogeny.</title>
        <authorList>
            <consortium name="Drosophila 12 Genomes Consortium"/>
            <person name="Clark A.G."/>
            <person name="Eisen M.B."/>
            <person name="Smith D.R."/>
            <person name="Bergman C.M."/>
            <person name="Oliver B."/>
            <person name="Markow T.A."/>
            <person name="Kaufman T.C."/>
            <person name="Kellis M."/>
            <person name="Gelbart W."/>
            <person name="Iyer V.N."/>
            <person name="Pollard D.A."/>
            <person name="Sackton T.B."/>
            <person name="Larracuente A.M."/>
            <person name="Singh N.D."/>
            <person name="Abad J.P."/>
            <person name="Abt D.N."/>
            <person name="Adryan B."/>
            <person name="Aguade M."/>
            <person name="Akashi H."/>
            <person name="Anderson W.W."/>
            <person name="Aquadro C.F."/>
            <person name="Ardell D.H."/>
            <person name="Arguello R."/>
            <person name="Artieri C.G."/>
            <person name="Barbash D.A."/>
            <person name="Barker D."/>
            <person name="Barsanti P."/>
            <person name="Batterham P."/>
            <person name="Batzoglou S."/>
            <person name="Begun D."/>
            <person name="Bhutkar A."/>
            <person name="Blanco E."/>
            <person name="Bosak S.A."/>
            <person name="Bradley R.K."/>
            <person name="Brand A.D."/>
            <person name="Brent M.R."/>
            <person name="Brooks A.N."/>
            <person name="Brown R.H."/>
            <person name="Butlin R.K."/>
            <person name="Caggese C."/>
            <person name="Calvi B.R."/>
            <person name="Bernardo de Carvalho A."/>
            <person name="Caspi A."/>
            <person name="Castrezana S."/>
            <person name="Celniker S.E."/>
            <person name="Chang J.L."/>
            <person name="Chapple C."/>
            <person name="Chatterji S."/>
            <person name="Chinwalla A."/>
            <person name="Civetta A."/>
            <person name="Clifton S.W."/>
            <person name="Comeron J.M."/>
            <person name="Costello J.C."/>
            <person name="Coyne J.A."/>
            <person name="Daub J."/>
            <person name="David R.G."/>
            <person name="Delcher A.L."/>
            <person name="Delehaunty K."/>
            <person name="Do C.B."/>
            <person name="Ebling H."/>
            <person name="Edwards K."/>
            <person name="Eickbush T."/>
            <person name="Evans J.D."/>
            <person name="Filipski A."/>
            <person name="Findeiss S."/>
            <person name="Freyhult E."/>
            <person name="Fulton L."/>
            <person name="Fulton R."/>
            <person name="Garcia A.C."/>
            <person name="Gardiner A."/>
            <person name="Garfield D.A."/>
            <person name="Garvin B.E."/>
            <person name="Gibson G."/>
            <person name="Gilbert D."/>
            <person name="Gnerre S."/>
            <person name="Godfrey J."/>
            <person name="Good R."/>
            <person name="Gotea V."/>
            <person name="Gravely B."/>
            <person name="Greenberg A.J."/>
            <person name="Griffiths-Jones S."/>
            <person name="Gross S."/>
            <person name="Guigo R."/>
            <person name="Gustafson E.A."/>
            <person name="Haerty W."/>
            <person name="Hahn M.W."/>
            <person name="Halligan D.L."/>
            <person name="Halpern A.L."/>
            <person name="Halter G.M."/>
            <person name="Han M.V."/>
            <person name="Heger A."/>
            <person name="Hillier L."/>
            <person name="Hinrichs A.S."/>
            <person name="Holmes I."/>
            <person name="Hoskins R.A."/>
            <person name="Hubisz M.J."/>
            <person name="Hultmark D."/>
            <person name="Huntley M.A."/>
            <person name="Jaffe D.B."/>
            <person name="Jagadeeshan S."/>
            <person name="Jeck W.R."/>
            <person name="Johnson J."/>
            <person name="Jones C.D."/>
            <person name="Jordan W.C."/>
            <person name="Karpen G.H."/>
            <person name="Kataoka E."/>
            <person name="Keightley P.D."/>
            <person name="Kheradpour P."/>
            <person name="Kirkness E.F."/>
            <person name="Koerich L.B."/>
            <person name="Kristiansen K."/>
            <person name="Kudrna D."/>
            <person name="Kulathinal R.J."/>
            <person name="Kumar S."/>
            <person name="Kwok R."/>
            <person name="Lander E."/>
            <person name="Langley C.H."/>
            <person name="Lapoint R."/>
            <person name="Lazzaro B.P."/>
            <person name="Lee S.J."/>
            <person name="Levesque L."/>
            <person name="Li R."/>
            <person name="Lin C.F."/>
            <person name="Lin M.F."/>
            <person name="Lindblad-Toh K."/>
            <person name="Llopart A."/>
            <person name="Long M."/>
            <person name="Low L."/>
            <person name="Lozovsky E."/>
            <person name="Lu J."/>
            <person name="Luo M."/>
            <person name="Machado C.A."/>
            <person name="Makalowski W."/>
            <person name="Marzo M."/>
            <person name="Matsuda M."/>
            <person name="Matzkin L."/>
            <person name="McAllister B."/>
            <person name="McBride C.S."/>
            <person name="McKernan B."/>
            <person name="McKernan K."/>
            <person name="Mendez-Lago M."/>
            <person name="Minx P."/>
            <person name="Mollenhauer M.U."/>
            <person name="Montooth K."/>
            <person name="Mount S.M."/>
            <person name="Mu X."/>
            <person name="Myers E."/>
            <person name="Negre B."/>
            <person name="Newfeld S."/>
            <person name="Nielsen R."/>
            <person name="Noor M.A."/>
            <person name="O'Grady P."/>
            <person name="Pachter L."/>
            <person name="Papaceit M."/>
            <person name="Parisi M.J."/>
            <person name="Parisi M."/>
            <person name="Parts L."/>
            <person name="Pedersen J.S."/>
            <person name="Pesole G."/>
            <person name="Phillippy A.M."/>
            <person name="Ponting C.P."/>
            <person name="Pop M."/>
            <person name="Porcelli D."/>
            <person name="Powell J.R."/>
            <person name="Prohaska S."/>
            <person name="Pruitt K."/>
            <person name="Puig M."/>
            <person name="Quesneville H."/>
            <person name="Ram K.R."/>
            <person name="Rand D."/>
            <person name="Rasmussen M.D."/>
            <person name="Reed L.K."/>
            <person name="Reenan R."/>
            <person name="Reily A."/>
            <person name="Remington K.A."/>
            <person name="Rieger T.T."/>
            <person name="Ritchie M.G."/>
            <person name="Robin C."/>
            <person name="Rogers Y.H."/>
            <person name="Rohde C."/>
            <person name="Rozas J."/>
            <person name="Rubenfield M.J."/>
            <person name="Ruiz A."/>
            <person name="Russo S."/>
            <person name="Salzberg S.L."/>
            <person name="Sanchez-Gracia A."/>
            <person name="Saranga D.J."/>
            <person name="Sato H."/>
            <person name="Schaeffer S.W."/>
            <person name="Schatz M.C."/>
            <person name="Schlenke T."/>
            <person name="Schwartz R."/>
            <person name="Segarra C."/>
            <person name="Singh R.S."/>
            <person name="Sirot L."/>
            <person name="Sirota M."/>
            <person name="Sisneros N.B."/>
            <person name="Smith C.D."/>
            <person name="Smith T.F."/>
            <person name="Spieth J."/>
            <person name="Stage D.E."/>
            <person name="Stark A."/>
            <person name="Stephan W."/>
            <person name="Strausberg R.L."/>
            <person name="Strempel S."/>
            <person name="Sturgill D."/>
            <person name="Sutton G."/>
            <person name="Sutton G.G."/>
            <person name="Tao W."/>
            <person name="Teichmann S."/>
            <person name="Tobari Y.N."/>
            <person name="Tomimura Y."/>
            <person name="Tsolas J.M."/>
            <person name="Valente V.L."/>
            <person name="Venter E."/>
            <person name="Venter J.C."/>
            <person name="Vicario S."/>
            <person name="Vieira F.G."/>
            <person name="Vilella A.J."/>
            <person name="Villasante A."/>
            <person name="Walenz B."/>
            <person name="Wang J."/>
            <person name="Wasserman M."/>
            <person name="Watts T."/>
            <person name="Wilson D."/>
            <person name="Wilson R.K."/>
            <person name="Wing R.A."/>
            <person name="Wolfner M.F."/>
            <person name="Wong A."/>
            <person name="Wong G.K."/>
            <person name="Wu C.I."/>
            <person name="Wu G."/>
            <person name="Yamamoto D."/>
            <person name="Yang H.P."/>
            <person name="Yang S.P."/>
            <person name="Yorke J.A."/>
            <person name="Yoshida K."/>
            <person name="Zdobnov E."/>
            <person name="Zhang P."/>
            <person name="Zhang Y."/>
            <person name="Zimin A.V."/>
            <person name="Baldwin J."/>
            <person name="Abdouelleil A."/>
            <person name="Abdulkadir J."/>
            <person name="Abebe A."/>
            <person name="Abera B."/>
            <person name="Abreu J."/>
            <person name="Acer S.C."/>
            <person name="Aftuck L."/>
            <person name="Alexander A."/>
            <person name="An P."/>
            <person name="Anderson E."/>
            <person name="Anderson S."/>
            <person name="Arachi H."/>
            <person name="Azer M."/>
            <person name="Bachantsang P."/>
            <person name="Barry A."/>
            <person name="Bayul T."/>
            <person name="Berlin A."/>
            <person name="Bessette D."/>
            <person name="Bloom T."/>
            <person name="Blye J."/>
            <person name="Boguslavskiy L."/>
            <person name="Bonnet C."/>
            <person name="Boukhgalter B."/>
            <person name="Bourzgui I."/>
            <person name="Brown A."/>
            <person name="Cahill P."/>
            <person name="Channer S."/>
            <person name="Cheshatsang Y."/>
            <person name="Chuda L."/>
            <person name="Citroen M."/>
            <person name="Collymore A."/>
            <person name="Cooke P."/>
            <person name="Costello M."/>
            <person name="D'Aco K."/>
            <person name="Daza R."/>
            <person name="De Haan G."/>
            <person name="DeGray S."/>
            <person name="DeMaso C."/>
            <person name="Dhargay N."/>
            <person name="Dooley K."/>
            <person name="Dooley E."/>
            <person name="Doricent M."/>
            <person name="Dorje P."/>
            <person name="Dorjee K."/>
            <person name="Dupes A."/>
            <person name="Elong R."/>
            <person name="Falk J."/>
            <person name="Farina A."/>
            <person name="Faro S."/>
            <person name="Ferguson D."/>
            <person name="Fisher S."/>
            <person name="Foley C.D."/>
            <person name="Franke A."/>
            <person name="Friedrich D."/>
            <person name="Gadbois L."/>
            <person name="Gearin G."/>
            <person name="Gearin C.R."/>
            <person name="Giannoukos G."/>
            <person name="Goode T."/>
            <person name="Graham J."/>
            <person name="Grandbois E."/>
            <person name="Grewal S."/>
            <person name="Gyaltsen K."/>
            <person name="Hafez N."/>
            <person name="Hagos B."/>
            <person name="Hall J."/>
            <person name="Henson C."/>
            <person name="Hollinger A."/>
            <person name="Honan T."/>
            <person name="Huard M.D."/>
            <person name="Hughes L."/>
            <person name="Hurhula B."/>
            <person name="Husby M.E."/>
            <person name="Kamat A."/>
            <person name="Kanga B."/>
            <person name="Kashin S."/>
            <person name="Khazanovich D."/>
            <person name="Kisner P."/>
            <person name="Lance K."/>
            <person name="Lara M."/>
            <person name="Lee W."/>
            <person name="Lennon N."/>
            <person name="Letendre F."/>
            <person name="LeVine R."/>
            <person name="Lipovsky A."/>
            <person name="Liu X."/>
            <person name="Liu J."/>
            <person name="Liu S."/>
            <person name="Lokyitsang T."/>
            <person name="Lokyitsang Y."/>
            <person name="Lubonja R."/>
            <person name="Lui A."/>
            <person name="MacDonald P."/>
            <person name="Magnisalis V."/>
            <person name="Maru K."/>
            <person name="Matthews C."/>
            <person name="McCusker W."/>
            <person name="McDonough S."/>
            <person name="Mehta T."/>
            <person name="Meldrim J."/>
            <person name="Meneus L."/>
            <person name="Mihai O."/>
            <person name="Mihalev A."/>
            <person name="Mihova T."/>
            <person name="Mittelman R."/>
            <person name="Mlenga V."/>
            <person name="Montmayeur A."/>
            <person name="Mulrain L."/>
            <person name="Navidi A."/>
            <person name="Naylor J."/>
            <person name="Negash T."/>
            <person name="Nguyen T."/>
            <person name="Nguyen N."/>
            <person name="Nicol R."/>
            <person name="Norbu C."/>
            <person name="Norbu N."/>
            <person name="Novod N."/>
            <person name="O'Neill B."/>
            <person name="Osman S."/>
            <person name="Markiewicz E."/>
            <person name="Oyono O.L."/>
            <person name="Patti C."/>
            <person name="Phunkhang P."/>
            <person name="Pierre F."/>
            <person name="Priest M."/>
            <person name="Raghuraman S."/>
            <person name="Rege F."/>
            <person name="Reyes R."/>
            <person name="Rise C."/>
            <person name="Rogov P."/>
            <person name="Ross K."/>
            <person name="Ryan E."/>
            <person name="Settipalli S."/>
            <person name="Shea T."/>
            <person name="Sherpa N."/>
            <person name="Shi L."/>
            <person name="Shih D."/>
            <person name="Sparrow T."/>
            <person name="Spaulding J."/>
            <person name="Stalker J."/>
            <person name="Stange-Thomann N."/>
            <person name="Stavropoulos S."/>
            <person name="Stone C."/>
            <person name="Strader C."/>
            <person name="Tesfaye S."/>
            <person name="Thomson T."/>
            <person name="Thoulutsang Y."/>
            <person name="Thoulutsang D."/>
            <person name="Topham K."/>
            <person name="Topping I."/>
            <person name="Tsamla T."/>
            <person name="Vassiliev H."/>
            <person name="Vo A."/>
            <person name="Wangchuk T."/>
            <person name="Wangdi T."/>
            <person name="Weiand M."/>
            <person name="Wilkinson J."/>
            <person name="Wilson A."/>
            <person name="Yadav S."/>
            <person name="Young G."/>
            <person name="Yu Q."/>
            <person name="Zembek L."/>
            <person name="Zhong D."/>
            <person name="Zimmer A."/>
            <person name="Zwirko Z."/>
            <person name="Jaffe D.B."/>
            <person name="Alvarez P."/>
            <person name="Brockman W."/>
            <person name="Butler J."/>
            <person name="Chin C."/>
            <person name="Gnerre S."/>
            <person name="Grabherr M."/>
            <person name="Kleber M."/>
            <person name="Mauceli E."/>
            <person name="MacCallum I."/>
        </authorList>
    </citation>
    <scope>NUCLEOTIDE SEQUENCE [LARGE SCALE GENOMIC DNA]</scope>
    <source>
        <strain evidence="11">Tucson 15081-1352.22</strain>
    </source>
</reference>
<feature type="transmembrane region" description="Helical" evidence="7">
    <location>
        <begin position="305"/>
        <end position="330"/>
    </location>
</feature>
<dbReference type="CDD" id="cd06583">
    <property type="entry name" value="PGRP"/>
    <property type="match status" value="1"/>
</dbReference>
<dbReference type="Proteomes" id="UP000009192">
    <property type="component" value="Unassembled WGS sequence"/>
</dbReference>
<evidence type="ECO:0000256" key="3">
    <source>
        <dbReference type="ARBA" id="ARBA00022525"/>
    </source>
</evidence>
<evidence type="ECO:0000259" key="8">
    <source>
        <dbReference type="SMART" id="SM00644"/>
    </source>
</evidence>
<dbReference type="InterPro" id="IPR036505">
    <property type="entry name" value="Amidase/PGRP_sf"/>
</dbReference>
<evidence type="ECO:0000256" key="4">
    <source>
        <dbReference type="ARBA" id="ARBA00022588"/>
    </source>
</evidence>
<feature type="region of interest" description="Disordered" evidence="6">
    <location>
        <begin position="47"/>
        <end position="80"/>
    </location>
</feature>
<keyword evidence="4" id="KW-0399">Innate immunity</keyword>
<evidence type="ECO:0000259" key="9">
    <source>
        <dbReference type="SMART" id="SM00701"/>
    </source>
</evidence>
<feature type="compositionally biased region" description="Polar residues" evidence="6">
    <location>
        <begin position="267"/>
        <end position="278"/>
    </location>
</feature>
<dbReference type="GO" id="GO:0005576">
    <property type="term" value="C:extracellular region"/>
    <property type="evidence" value="ECO:0007669"/>
    <property type="project" value="UniProtKB-SubCell"/>
</dbReference>
<dbReference type="PANTHER" id="PTHR11022:SF41">
    <property type="entry name" value="PEPTIDOGLYCAN-RECOGNITION PROTEIN LC-RELATED"/>
    <property type="match status" value="1"/>
</dbReference>
<evidence type="ECO:0000313" key="11">
    <source>
        <dbReference type="Proteomes" id="UP000009192"/>
    </source>
</evidence>
<evidence type="ECO:0000256" key="7">
    <source>
        <dbReference type="SAM" id="Phobius"/>
    </source>
</evidence>
<keyword evidence="3" id="KW-0964">Secreted</keyword>
<keyword evidence="5" id="KW-0391">Immunity</keyword>
<dbReference type="Pfam" id="PF01510">
    <property type="entry name" value="Amidase_2"/>
    <property type="match status" value="1"/>
</dbReference>
<feature type="domain" description="N-acetylmuramoyl-L-alanine amidase" evidence="8">
    <location>
        <begin position="382"/>
        <end position="515"/>
    </location>
</feature>
<dbReference type="InterPro" id="IPR006619">
    <property type="entry name" value="PGRP_domain_met/bac"/>
</dbReference>
<keyword evidence="7" id="KW-0472">Membrane</keyword>
<dbReference type="GO" id="GO:0008745">
    <property type="term" value="F:N-acetylmuramoyl-L-alanine amidase activity"/>
    <property type="evidence" value="ECO:0007669"/>
    <property type="project" value="UniProtKB-EC"/>
</dbReference>
<sequence length="534" mass="57511">MYCDNGTELTTSTNSHLHIINRSSGKNCSTSSTDSGVGLVDNAATFKAGPTTKESSPKSGSRNCEATTEPAQTKAEATTQNHISIEVEATVNISNTAATAAYRPKKSSPTLSVRSTTISIVSIDENAIDSSCIDSDSEAEPDESCTVQKLGQQITHPPHSAELTQLNKGMTVISRQVLPTGGAEAAGAQPTPPDVVAKQLLNGNLSLATPTAPAATQQIGSIALSNTTDVTFGDKHYYEGPVTIQQILIDNREKWKTQDGETGGQNPGFNAQGTSNGNAAGGKVNESCKEPVLCPFLPSSITMKAVFITAAFALFTVGLLVVLATTTNIFSKSLSKNPWRVLSVAEWGGRKPKSELTKLVLPVHRVIISHTAAEGCETRVSLTARHAQRERERVAISFQSSSVCFKDVCESRVQIVQNFHMDGWNWDHIGYNFLVGGDGLVYEGRGWDVQGAHTKGYNTDSIGISFIGTFVKIRPSDAQLYACQKLLEEGVRLKKLAPDYKLYGHRQLSATESPGDVLYRIIQTWPHWTNKKPT</sequence>
<dbReference type="SMART" id="SM00701">
    <property type="entry name" value="PGRP"/>
    <property type="match status" value="1"/>
</dbReference>
<dbReference type="InterPro" id="IPR002502">
    <property type="entry name" value="Amidase_domain"/>
</dbReference>
<dbReference type="EMBL" id="CH933809">
    <property type="protein sequence ID" value="KRG06171.1"/>
    <property type="molecule type" value="Genomic_DNA"/>
</dbReference>
<evidence type="ECO:0000313" key="10">
    <source>
        <dbReference type="EMBL" id="KRG06171.1"/>
    </source>
</evidence>
<gene>
    <name evidence="10" type="primary">Dmoj\GI12108</name>
    <name evidence="10" type="ORF">Dmoj_GI12108</name>
</gene>
<evidence type="ECO:0000256" key="6">
    <source>
        <dbReference type="SAM" id="MobiDB-lite"/>
    </source>
</evidence>
<feature type="region of interest" description="Disordered" evidence="6">
    <location>
        <begin position="257"/>
        <end position="282"/>
    </location>
</feature>
<comment type="subcellular location">
    <subcellularLocation>
        <location evidence="1">Secreted</location>
    </subcellularLocation>
</comment>
<protein>
    <submittedName>
        <fullName evidence="10">Uncharacterized protein, isoform B</fullName>
        <ecNumber evidence="10">3.5.1.28</ecNumber>
    </submittedName>
</protein>
<accession>A0A0Q9XCB4</accession>
<keyword evidence="7" id="KW-1133">Transmembrane helix</keyword>
<keyword evidence="7" id="KW-0812">Transmembrane</keyword>
<dbReference type="AlphaFoldDB" id="A0A0Q9XCB4"/>
<organism evidence="10 11">
    <name type="scientific">Drosophila mojavensis</name>
    <name type="common">Fruit fly</name>
    <dbReference type="NCBI Taxonomy" id="7230"/>
    <lineage>
        <taxon>Eukaryota</taxon>
        <taxon>Metazoa</taxon>
        <taxon>Ecdysozoa</taxon>
        <taxon>Arthropoda</taxon>
        <taxon>Hexapoda</taxon>
        <taxon>Insecta</taxon>
        <taxon>Pterygota</taxon>
        <taxon>Neoptera</taxon>
        <taxon>Endopterygota</taxon>
        <taxon>Diptera</taxon>
        <taxon>Brachycera</taxon>
        <taxon>Muscomorpha</taxon>
        <taxon>Ephydroidea</taxon>
        <taxon>Drosophilidae</taxon>
        <taxon>Drosophila</taxon>
    </lineage>
</organism>
<feature type="compositionally biased region" description="Polar residues" evidence="6">
    <location>
        <begin position="52"/>
        <end position="80"/>
    </location>
</feature>
<dbReference type="EC" id="3.5.1.28" evidence="10"/>
<dbReference type="FunFam" id="3.40.80.10:FF:000001">
    <property type="entry name" value="Peptidoglycan recognition protein 1"/>
    <property type="match status" value="1"/>
</dbReference>
<dbReference type="OrthoDB" id="10001926at2759"/>
<dbReference type="SUPFAM" id="SSF55846">
    <property type="entry name" value="N-acetylmuramoyl-L-alanine amidase-like"/>
    <property type="match status" value="1"/>
</dbReference>
<comment type="similarity">
    <text evidence="2">Belongs to the N-acetylmuramoyl-L-alanine amidase 2 family.</text>
</comment>
<proteinExistence type="inferred from homology"/>
<dbReference type="GO" id="GO:0045087">
    <property type="term" value="P:innate immune response"/>
    <property type="evidence" value="ECO:0007669"/>
    <property type="project" value="UniProtKB-KW"/>
</dbReference>
<dbReference type="GO" id="GO:0008270">
    <property type="term" value="F:zinc ion binding"/>
    <property type="evidence" value="ECO:0007669"/>
    <property type="project" value="InterPro"/>
</dbReference>
<feature type="domain" description="Peptidoglycan recognition protein family" evidence="9">
    <location>
        <begin position="339"/>
        <end position="509"/>
    </location>
</feature>
<keyword evidence="10" id="KW-0378">Hydrolase</keyword>
<dbReference type="InParanoid" id="A0A0Q9XCB4"/>
<dbReference type="FunCoup" id="A0A0Q9XCB4">
    <property type="interactions" value="85"/>
</dbReference>
<dbReference type="GO" id="GO:0009253">
    <property type="term" value="P:peptidoglycan catabolic process"/>
    <property type="evidence" value="ECO:0007669"/>
    <property type="project" value="InterPro"/>
</dbReference>
<dbReference type="Gene3D" id="3.40.80.10">
    <property type="entry name" value="Peptidoglycan recognition protein-like"/>
    <property type="match status" value="1"/>
</dbReference>
<keyword evidence="11" id="KW-1185">Reference proteome</keyword>
<dbReference type="InterPro" id="IPR015510">
    <property type="entry name" value="PGRP"/>
</dbReference>